<dbReference type="EMBL" id="AP024747">
    <property type="protein sequence ID" value="BCY24235.1"/>
    <property type="molecule type" value="Genomic_DNA"/>
</dbReference>
<gene>
    <name evidence="2" type="ORF">KB1_02250</name>
</gene>
<dbReference type="AlphaFoldDB" id="A0AAD1KM27"/>
<reference evidence="2" key="1">
    <citation type="submission" date="2021-06" db="EMBL/GenBank/DDBJ databases">
        <title>Genome sequence of Cutibacterium modestum strain KB17-24694.</title>
        <authorList>
            <person name="Dekio I."/>
            <person name="Asahina A."/>
            <person name="Nishida M."/>
        </authorList>
    </citation>
    <scope>NUCLEOTIDE SEQUENCE</scope>
    <source>
        <strain evidence="2">KB17-24694</strain>
    </source>
</reference>
<organism evidence="2 3">
    <name type="scientific">Cutibacterium modestum</name>
    <dbReference type="NCBI Taxonomy" id="2559073"/>
    <lineage>
        <taxon>Bacteria</taxon>
        <taxon>Bacillati</taxon>
        <taxon>Actinomycetota</taxon>
        <taxon>Actinomycetes</taxon>
        <taxon>Propionibacteriales</taxon>
        <taxon>Propionibacteriaceae</taxon>
        <taxon>Cutibacterium</taxon>
    </lineage>
</organism>
<dbReference type="Proteomes" id="UP000825072">
    <property type="component" value="Chromosome 1"/>
</dbReference>
<sequence>MMEPRPNLDPAVSALNGHASRTFGGERDGRCGEFVPGEGQQHRSVGVHSVGEVVATGNDLGGLSKEMNGEVEGVDAEVEGRSTT</sequence>
<accession>A0AAD1KM27</accession>
<feature type="region of interest" description="Disordered" evidence="1">
    <location>
        <begin position="1"/>
        <end position="29"/>
    </location>
</feature>
<evidence type="ECO:0000256" key="1">
    <source>
        <dbReference type="SAM" id="MobiDB-lite"/>
    </source>
</evidence>
<protein>
    <submittedName>
        <fullName evidence="2">Uncharacterized protein</fullName>
    </submittedName>
</protein>
<evidence type="ECO:0000313" key="2">
    <source>
        <dbReference type="EMBL" id="BCY24235.1"/>
    </source>
</evidence>
<name>A0AAD1KM27_9ACTN</name>
<proteinExistence type="predicted"/>
<evidence type="ECO:0000313" key="3">
    <source>
        <dbReference type="Proteomes" id="UP000825072"/>
    </source>
</evidence>